<proteinExistence type="predicted"/>
<evidence type="ECO:0000313" key="2">
    <source>
        <dbReference type="EMBL" id="KAL3636472.1"/>
    </source>
</evidence>
<organism evidence="2 3">
    <name type="scientific">Castilleja foliolosa</name>
    <dbReference type="NCBI Taxonomy" id="1961234"/>
    <lineage>
        <taxon>Eukaryota</taxon>
        <taxon>Viridiplantae</taxon>
        <taxon>Streptophyta</taxon>
        <taxon>Embryophyta</taxon>
        <taxon>Tracheophyta</taxon>
        <taxon>Spermatophyta</taxon>
        <taxon>Magnoliopsida</taxon>
        <taxon>eudicotyledons</taxon>
        <taxon>Gunneridae</taxon>
        <taxon>Pentapetalae</taxon>
        <taxon>asterids</taxon>
        <taxon>lamiids</taxon>
        <taxon>Lamiales</taxon>
        <taxon>Orobanchaceae</taxon>
        <taxon>Pedicularideae</taxon>
        <taxon>Castillejinae</taxon>
        <taxon>Castilleja</taxon>
    </lineage>
</organism>
<comment type="caution">
    <text evidence="2">The sequence shown here is derived from an EMBL/GenBank/DDBJ whole genome shotgun (WGS) entry which is preliminary data.</text>
</comment>
<evidence type="ECO:0000256" key="1">
    <source>
        <dbReference type="SAM" id="MobiDB-lite"/>
    </source>
</evidence>
<sequence length="179" mass="20327">MELRSTGLIVVSMVLGLNSDAYHANVYGIEIYPPYCCSLKEMVQRYQAHIETESKSPSSSGASKPQKQQQRHSSKYSRFLTCGELLQTVEREEEFVDELNVTDLLHLEKQFETALIQTRTAKTDLLLGSITSLHEKTINGQYEFEKMLEEEKRVLKEKIVGSKTPPVNIDLNAKPSSFI</sequence>
<protein>
    <submittedName>
        <fullName evidence="2">Uncharacterized protein</fullName>
    </submittedName>
</protein>
<feature type="compositionally biased region" description="Low complexity" evidence="1">
    <location>
        <begin position="55"/>
        <end position="68"/>
    </location>
</feature>
<reference evidence="3" key="1">
    <citation type="journal article" date="2024" name="IScience">
        <title>Strigolactones Initiate the Formation of Haustorium-like Structures in Castilleja.</title>
        <authorList>
            <person name="Buerger M."/>
            <person name="Peterson D."/>
            <person name="Chory J."/>
        </authorList>
    </citation>
    <scope>NUCLEOTIDE SEQUENCE [LARGE SCALE GENOMIC DNA]</scope>
</reference>
<keyword evidence="3" id="KW-1185">Reference proteome</keyword>
<name>A0ABD3D432_9LAMI</name>
<evidence type="ECO:0000313" key="3">
    <source>
        <dbReference type="Proteomes" id="UP001632038"/>
    </source>
</evidence>
<accession>A0ABD3D432</accession>
<gene>
    <name evidence="2" type="ORF">CASFOL_021019</name>
</gene>
<dbReference type="EMBL" id="JAVIJP010000027">
    <property type="protein sequence ID" value="KAL3636472.1"/>
    <property type="molecule type" value="Genomic_DNA"/>
</dbReference>
<dbReference type="Proteomes" id="UP001632038">
    <property type="component" value="Unassembled WGS sequence"/>
</dbReference>
<dbReference type="AlphaFoldDB" id="A0ABD3D432"/>
<feature type="region of interest" description="Disordered" evidence="1">
    <location>
        <begin position="50"/>
        <end position="75"/>
    </location>
</feature>